<sequence length="267" mass="31322">MTNECDNTRPYWSDEVIIFVITTIRNTPYMWDKTHKDYSIRYLKHNFWKNLRWTLEKRYKFRAYTNELARKWLNLASYYRLQQKAIFDANARGAQPEEIKRLEGWKFFQQLKFLPFVVYDKNSVDAENLYDSANTNDSDNVSSGVVEERQTTIDQNADSESPTQSTAERIPQFQDSMENTKQLGIEELNVPMEDNDAEVEETTPIAIEPVIDDVQSTPSFHYGMAIAQDVFELDENLKIDAKMEIMQVIVKYQKKQLHRTVMNLAGS</sequence>
<dbReference type="PROSITE" id="PS51029">
    <property type="entry name" value="MADF"/>
    <property type="match status" value="1"/>
</dbReference>
<name>A0A6J1LNZ7_DROHY</name>
<feature type="compositionally biased region" description="Polar residues" evidence="1">
    <location>
        <begin position="152"/>
        <end position="175"/>
    </location>
</feature>
<feature type="compositionally biased region" description="Polar residues" evidence="1">
    <location>
        <begin position="131"/>
        <end position="143"/>
    </location>
</feature>
<feature type="region of interest" description="Disordered" evidence="1">
    <location>
        <begin position="130"/>
        <end position="175"/>
    </location>
</feature>
<feature type="domain" description="MADF" evidence="2">
    <location>
        <begin position="19"/>
        <end position="119"/>
    </location>
</feature>
<dbReference type="OrthoDB" id="8775784at2759"/>
<dbReference type="GeneID" id="111595690"/>
<accession>A0A6J1LNZ7</accession>
<evidence type="ECO:0000256" key="1">
    <source>
        <dbReference type="SAM" id="MobiDB-lite"/>
    </source>
</evidence>
<dbReference type="OMA" id="AKMEIMQ"/>
<keyword evidence="3" id="KW-1185">Reference proteome</keyword>
<dbReference type="Pfam" id="PF10545">
    <property type="entry name" value="MADF_DNA_bdg"/>
    <property type="match status" value="1"/>
</dbReference>
<gene>
    <name evidence="4" type="primary">LOC111595690</name>
</gene>
<evidence type="ECO:0000259" key="2">
    <source>
        <dbReference type="PROSITE" id="PS51029"/>
    </source>
</evidence>
<dbReference type="Proteomes" id="UP000504633">
    <property type="component" value="Unplaced"/>
</dbReference>
<reference evidence="4" key="1">
    <citation type="submission" date="2025-08" db="UniProtKB">
        <authorList>
            <consortium name="RefSeq"/>
        </authorList>
    </citation>
    <scope>IDENTIFICATION</scope>
    <source>
        <strain evidence="4">15085-1641.00</strain>
        <tissue evidence="4">Whole body</tissue>
    </source>
</reference>
<protein>
    <submittedName>
        <fullName evidence="4">Uncharacterized protein LOC111595690</fullName>
    </submittedName>
</protein>
<evidence type="ECO:0000313" key="3">
    <source>
        <dbReference type="Proteomes" id="UP000504633"/>
    </source>
</evidence>
<proteinExistence type="predicted"/>
<evidence type="ECO:0000313" key="4">
    <source>
        <dbReference type="RefSeq" id="XP_023165300.1"/>
    </source>
</evidence>
<organism evidence="3 4">
    <name type="scientific">Drosophila hydei</name>
    <name type="common">Fruit fly</name>
    <dbReference type="NCBI Taxonomy" id="7224"/>
    <lineage>
        <taxon>Eukaryota</taxon>
        <taxon>Metazoa</taxon>
        <taxon>Ecdysozoa</taxon>
        <taxon>Arthropoda</taxon>
        <taxon>Hexapoda</taxon>
        <taxon>Insecta</taxon>
        <taxon>Pterygota</taxon>
        <taxon>Neoptera</taxon>
        <taxon>Endopterygota</taxon>
        <taxon>Diptera</taxon>
        <taxon>Brachycera</taxon>
        <taxon>Muscomorpha</taxon>
        <taxon>Ephydroidea</taxon>
        <taxon>Drosophilidae</taxon>
        <taxon>Drosophila</taxon>
    </lineage>
</organism>
<dbReference type="AlphaFoldDB" id="A0A6J1LNZ7"/>
<dbReference type="InterPro" id="IPR006578">
    <property type="entry name" value="MADF-dom"/>
</dbReference>
<dbReference type="KEGG" id="dhe:111595690"/>
<dbReference type="RefSeq" id="XP_023165300.1">
    <property type="nucleotide sequence ID" value="XM_023309532.2"/>
</dbReference>